<dbReference type="GO" id="GO:0008234">
    <property type="term" value="F:cysteine-type peptidase activity"/>
    <property type="evidence" value="ECO:0007669"/>
    <property type="project" value="InterPro"/>
</dbReference>
<dbReference type="Gene3D" id="3.90.70.10">
    <property type="entry name" value="Cysteine proteinases"/>
    <property type="match status" value="1"/>
</dbReference>
<proteinExistence type="predicted"/>
<dbReference type="InterPro" id="IPR038765">
    <property type="entry name" value="Papain-like_cys_pep_sf"/>
</dbReference>
<evidence type="ECO:0000259" key="1">
    <source>
        <dbReference type="Pfam" id="PF00112"/>
    </source>
</evidence>
<evidence type="ECO:0000313" key="2">
    <source>
        <dbReference type="EMBL" id="KAK2998802.1"/>
    </source>
</evidence>
<dbReference type="Proteomes" id="UP001188597">
    <property type="component" value="Unassembled WGS sequence"/>
</dbReference>
<evidence type="ECO:0000313" key="4">
    <source>
        <dbReference type="Proteomes" id="UP001188597"/>
    </source>
</evidence>
<dbReference type="SUPFAM" id="SSF54001">
    <property type="entry name" value="Cysteine proteinases"/>
    <property type="match status" value="1"/>
</dbReference>
<dbReference type="Pfam" id="PF00112">
    <property type="entry name" value="Peptidase_C1"/>
    <property type="match status" value="1"/>
</dbReference>
<dbReference type="EMBL" id="JAVXUP010003377">
    <property type="protein sequence ID" value="KAK2999153.1"/>
    <property type="molecule type" value="Genomic_DNA"/>
</dbReference>
<dbReference type="AlphaFoldDB" id="A0AA88V0N9"/>
<reference evidence="3" key="1">
    <citation type="submission" date="2022-12" db="EMBL/GenBank/DDBJ databases">
        <title>Draft genome assemblies for two species of Escallonia (Escalloniales).</title>
        <authorList>
            <person name="Chanderbali A."/>
            <person name="Dervinis C."/>
            <person name="Anghel I."/>
            <person name="Soltis D."/>
            <person name="Soltis P."/>
            <person name="Zapata F."/>
        </authorList>
    </citation>
    <scope>NUCLEOTIDE SEQUENCE</scope>
    <source>
        <strain evidence="3">UCBG64.0493</strain>
        <tissue evidence="3">Leaf</tissue>
    </source>
</reference>
<keyword evidence="4" id="KW-1185">Reference proteome</keyword>
<name>A0AA88V0N9_9ASTE</name>
<evidence type="ECO:0000313" key="3">
    <source>
        <dbReference type="EMBL" id="KAK2999153.1"/>
    </source>
</evidence>
<comment type="caution">
    <text evidence="3">The sequence shown here is derived from an EMBL/GenBank/DDBJ whole genome shotgun (WGS) entry which is preliminary data.</text>
</comment>
<accession>A0AA88V0N9</accession>
<organism evidence="3 4">
    <name type="scientific">Escallonia herrerae</name>
    <dbReference type="NCBI Taxonomy" id="1293975"/>
    <lineage>
        <taxon>Eukaryota</taxon>
        <taxon>Viridiplantae</taxon>
        <taxon>Streptophyta</taxon>
        <taxon>Embryophyta</taxon>
        <taxon>Tracheophyta</taxon>
        <taxon>Spermatophyta</taxon>
        <taxon>Magnoliopsida</taxon>
        <taxon>eudicotyledons</taxon>
        <taxon>Gunneridae</taxon>
        <taxon>Pentapetalae</taxon>
        <taxon>asterids</taxon>
        <taxon>campanulids</taxon>
        <taxon>Escalloniales</taxon>
        <taxon>Escalloniaceae</taxon>
        <taxon>Escallonia</taxon>
    </lineage>
</organism>
<dbReference type="InterPro" id="IPR000668">
    <property type="entry name" value="Peptidase_C1A_C"/>
</dbReference>
<protein>
    <recommendedName>
        <fullName evidence="1">Peptidase C1A papain C-terminal domain-containing protein</fullName>
    </recommendedName>
</protein>
<sequence length="137" mass="14584">MAAQPDTTACPTTSIPICVYFFNYWISSSLASGCCIGGKISSTSDLEGGLECGGRGLRFTREEGGDGAVAIGFAWGCYSVLTPMSIPMKDEEHSGSCWAIAAVGAVESNWNINEKERRRLIGRAPWDGKRDNVVGSP</sequence>
<dbReference type="GO" id="GO:0006508">
    <property type="term" value="P:proteolysis"/>
    <property type="evidence" value="ECO:0007669"/>
    <property type="project" value="InterPro"/>
</dbReference>
<feature type="domain" description="Peptidase C1A papain C-terminal" evidence="1">
    <location>
        <begin position="87"/>
        <end position="116"/>
    </location>
</feature>
<gene>
    <name evidence="3" type="ORF">RJ639_023371</name>
    <name evidence="2" type="ORF">RJ639_023513</name>
</gene>
<dbReference type="EMBL" id="JAVXUP010003494">
    <property type="protein sequence ID" value="KAK2998802.1"/>
    <property type="molecule type" value="Genomic_DNA"/>
</dbReference>